<evidence type="ECO:0000256" key="1">
    <source>
        <dbReference type="SAM" id="MobiDB-lite"/>
    </source>
</evidence>
<comment type="caution">
    <text evidence="3">The sequence shown here is derived from an EMBL/GenBank/DDBJ whole genome shotgun (WGS) entry which is preliminary data.</text>
</comment>
<reference evidence="3" key="1">
    <citation type="submission" date="2023-03" db="EMBL/GenBank/DDBJ databases">
        <title>Massive genome expansion in bonnet fungi (Mycena s.s.) driven by repeated elements and novel gene families across ecological guilds.</title>
        <authorList>
            <consortium name="Lawrence Berkeley National Laboratory"/>
            <person name="Harder C.B."/>
            <person name="Miyauchi S."/>
            <person name="Viragh M."/>
            <person name="Kuo A."/>
            <person name="Thoen E."/>
            <person name="Andreopoulos B."/>
            <person name="Lu D."/>
            <person name="Skrede I."/>
            <person name="Drula E."/>
            <person name="Henrissat B."/>
            <person name="Morin E."/>
            <person name="Kohler A."/>
            <person name="Barry K."/>
            <person name="LaButti K."/>
            <person name="Morin E."/>
            <person name="Salamov A."/>
            <person name="Lipzen A."/>
            <person name="Mereny Z."/>
            <person name="Hegedus B."/>
            <person name="Baldrian P."/>
            <person name="Stursova M."/>
            <person name="Weitz H."/>
            <person name="Taylor A."/>
            <person name="Grigoriev I.V."/>
            <person name="Nagy L.G."/>
            <person name="Martin F."/>
            <person name="Kauserud H."/>
        </authorList>
    </citation>
    <scope>NUCLEOTIDE SEQUENCE</scope>
    <source>
        <strain evidence="3">CBHHK182m</strain>
    </source>
</reference>
<keyword evidence="2" id="KW-0472">Membrane</keyword>
<evidence type="ECO:0000256" key="2">
    <source>
        <dbReference type="SAM" id="Phobius"/>
    </source>
</evidence>
<dbReference type="Proteomes" id="UP001215598">
    <property type="component" value="Unassembled WGS sequence"/>
</dbReference>
<accession>A0AAD7J4U0</accession>
<keyword evidence="4" id="KW-1185">Reference proteome</keyword>
<evidence type="ECO:0000313" key="3">
    <source>
        <dbReference type="EMBL" id="KAJ7756984.1"/>
    </source>
</evidence>
<evidence type="ECO:0000313" key="4">
    <source>
        <dbReference type="Proteomes" id="UP001215598"/>
    </source>
</evidence>
<dbReference type="AlphaFoldDB" id="A0AAD7J4U0"/>
<protein>
    <submittedName>
        <fullName evidence="3">Uncharacterized protein</fullName>
    </submittedName>
</protein>
<organism evidence="3 4">
    <name type="scientific">Mycena metata</name>
    <dbReference type="NCBI Taxonomy" id="1033252"/>
    <lineage>
        <taxon>Eukaryota</taxon>
        <taxon>Fungi</taxon>
        <taxon>Dikarya</taxon>
        <taxon>Basidiomycota</taxon>
        <taxon>Agaricomycotina</taxon>
        <taxon>Agaricomycetes</taxon>
        <taxon>Agaricomycetidae</taxon>
        <taxon>Agaricales</taxon>
        <taxon>Marasmiineae</taxon>
        <taxon>Mycenaceae</taxon>
        <taxon>Mycena</taxon>
    </lineage>
</organism>
<keyword evidence="2" id="KW-1133">Transmembrane helix</keyword>
<name>A0AAD7J4U0_9AGAR</name>
<feature type="transmembrane region" description="Helical" evidence="2">
    <location>
        <begin position="43"/>
        <end position="64"/>
    </location>
</feature>
<gene>
    <name evidence="3" type="ORF">B0H16DRAFT_1537605</name>
</gene>
<feature type="region of interest" description="Disordered" evidence="1">
    <location>
        <begin position="66"/>
        <end position="91"/>
    </location>
</feature>
<keyword evidence="2" id="KW-0812">Transmembrane</keyword>
<dbReference type="EMBL" id="JARKIB010000045">
    <property type="protein sequence ID" value="KAJ7756984.1"/>
    <property type="molecule type" value="Genomic_DNA"/>
</dbReference>
<feature type="transmembrane region" description="Helical" evidence="2">
    <location>
        <begin position="12"/>
        <end position="37"/>
    </location>
</feature>
<proteinExistence type="predicted"/>
<sequence>MRDEAPPVGRGASVLGGQLGVGVFVFATLLVFVALVFSGAGVGVVGVVGVVLLPLSRVGVVGIGDSKSKRDPLQRGVPQHPKRARAGQLGARGRPGGEVTLPLWFWFWFRLGGGGGFGDGCGGGGGLGLDLAYLLYRRRCGCGFELSPALNARGIKRIRRVPGQRLHLDARRGPRRAPLRLVPYIPL</sequence>